<keyword evidence="2" id="KW-0131">Cell cycle</keyword>
<dbReference type="InterPro" id="IPR036779">
    <property type="entry name" value="LysM_dom_sf"/>
</dbReference>
<dbReference type="Pfam" id="PF01476">
    <property type="entry name" value="LysM"/>
    <property type="match status" value="1"/>
</dbReference>
<gene>
    <name evidence="2" type="ORF">CHR53_10425</name>
</gene>
<feature type="domain" description="LysM" evidence="1">
    <location>
        <begin position="38"/>
        <end position="89"/>
    </location>
</feature>
<accession>A0A3T0HXD5</accession>
<dbReference type="EMBL" id="CP022572">
    <property type="protein sequence ID" value="AZU61658.1"/>
    <property type="molecule type" value="Genomic_DNA"/>
</dbReference>
<dbReference type="Proteomes" id="UP000282892">
    <property type="component" value="Chromosome"/>
</dbReference>
<dbReference type="Gene3D" id="3.10.350.10">
    <property type="entry name" value="LysM domain"/>
    <property type="match status" value="1"/>
</dbReference>
<protein>
    <submittedName>
        <fullName evidence="2">Cell division suppressor protein YneA</fullName>
    </submittedName>
</protein>
<dbReference type="AlphaFoldDB" id="A0A3T0HXD5"/>
<dbReference type="GO" id="GO:0051301">
    <property type="term" value="P:cell division"/>
    <property type="evidence" value="ECO:0007669"/>
    <property type="project" value="UniProtKB-KW"/>
</dbReference>
<dbReference type="InterPro" id="IPR018392">
    <property type="entry name" value="LysM"/>
</dbReference>
<dbReference type="OrthoDB" id="2679564at2"/>
<organism evidence="2 3">
    <name type="scientific">Neobacillus mesonae</name>
    <dbReference type="NCBI Taxonomy" id="1193713"/>
    <lineage>
        <taxon>Bacteria</taxon>
        <taxon>Bacillati</taxon>
        <taxon>Bacillota</taxon>
        <taxon>Bacilli</taxon>
        <taxon>Bacillales</taxon>
        <taxon>Bacillaceae</taxon>
        <taxon>Neobacillus</taxon>
    </lineage>
</organism>
<proteinExistence type="predicted"/>
<dbReference type="CDD" id="cd00118">
    <property type="entry name" value="LysM"/>
    <property type="match status" value="1"/>
</dbReference>
<evidence type="ECO:0000313" key="3">
    <source>
        <dbReference type="Proteomes" id="UP000282892"/>
    </source>
</evidence>
<keyword evidence="3" id="KW-1185">Reference proteome</keyword>
<dbReference type="STRING" id="1193713.GCA_001636315_04520"/>
<name>A0A3T0HXD5_9BACI</name>
<dbReference type="KEGG" id="nmk:CHR53_10425"/>
<keyword evidence="2" id="KW-0132">Cell division</keyword>
<reference evidence="2 3" key="1">
    <citation type="submission" date="2017-07" db="EMBL/GenBank/DDBJ databases">
        <title>The complete genome sequence of Bacillus mesonae strain H20-5, an efficient strain improving plant abiotic stress resistance.</title>
        <authorList>
            <person name="Kim S.Y."/>
            <person name="Song H."/>
            <person name="Sang M.K."/>
            <person name="Weon H.-Y."/>
            <person name="Song J."/>
        </authorList>
    </citation>
    <scope>NUCLEOTIDE SEQUENCE [LARGE SCALE GENOMIC DNA]</scope>
    <source>
        <strain evidence="2 3">H20-5</strain>
    </source>
</reference>
<sequence>MKKLWNRYSYAIILLLLSVSFAAILSFQNGTKEPDQYLKVTVTEGDSLWKLSEQYAAQHSLSHADFVSWVKKHNKNSEDKIYPGEEIVIPVSKNDTFPTELASAPGK</sequence>
<dbReference type="RefSeq" id="WP_066396725.1">
    <property type="nucleotide sequence ID" value="NZ_CP022572.1"/>
</dbReference>
<dbReference type="PROSITE" id="PS51782">
    <property type="entry name" value="LYSM"/>
    <property type="match status" value="1"/>
</dbReference>
<dbReference type="SMART" id="SM00257">
    <property type="entry name" value="LysM"/>
    <property type="match status" value="1"/>
</dbReference>
<evidence type="ECO:0000259" key="1">
    <source>
        <dbReference type="PROSITE" id="PS51782"/>
    </source>
</evidence>
<evidence type="ECO:0000313" key="2">
    <source>
        <dbReference type="EMBL" id="AZU61658.1"/>
    </source>
</evidence>